<organism evidence="3 4">
    <name type="scientific">Alteromonas confluentis</name>
    <dbReference type="NCBI Taxonomy" id="1656094"/>
    <lineage>
        <taxon>Bacteria</taxon>
        <taxon>Pseudomonadati</taxon>
        <taxon>Pseudomonadota</taxon>
        <taxon>Gammaproteobacteria</taxon>
        <taxon>Alteromonadales</taxon>
        <taxon>Alteromonadaceae</taxon>
        <taxon>Alteromonas/Salinimonas group</taxon>
        <taxon>Alteromonas</taxon>
    </lineage>
</organism>
<dbReference type="AlphaFoldDB" id="A0A1E7ZD70"/>
<protein>
    <recommendedName>
        <fullName evidence="2">Ice-binding protein C-terminal domain-containing protein</fullName>
    </recommendedName>
</protein>
<evidence type="ECO:0000313" key="3">
    <source>
        <dbReference type="EMBL" id="OFC71459.1"/>
    </source>
</evidence>
<keyword evidence="1" id="KW-0732">Signal</keyword>
<evidence type="ECO:0000259" key="2">
    <source>
        <dbReference type="Pfam" id="PF07589"/>
    </source>
</evidence>
<keyword evidence="4" id="KW-1185">Reference proteome</keyword>
<proteinExistence type="predicted"/>
<reference evidence="3 4" key="1">
    <citation type="submission" date="2016-08" db="EMBL/GenBank/DDBJ databases">
        <authorList>
            <person name="Seilhamer J.J."/>
        </authorList>
    </citation>
    <scope>NUCLEOTIDE SEQUENCE [LARGE SCALE GENOMIC DNA]</scope>
    <source>
        <strain evidence="3 4">KCTC 42603</strain>
    </source>
</reference>
<name>A0A1E7ZD70_9ALTE</name>
<feature type="signal peptide" evidence="1">
    <location>
        <begin position="1"/>
        <end position="35"/>
    </location>
</feature>
<feature type="chain" id="PRO_5009209725" description="Ice-binding protein C-terminal domain-containing protein" evidence="1">
    <location>
        <begin position="36"/>
        <end position="200"/>
    </location>
</feature>
<evidence type="ECO:0000256" key="1">
    <source>
        <dbReference type="SAM" id="SignalP"/>
    </source>
</evidence>
<gene>
    <name evidence="3" type="ORF">BFC18_08265</name>
</gene>
<dbReference type="InterPro" id="IPR013424">
    <property type="entry name" value="Ice-binding_C"/>
</dbReference>
<dbReference type="NCBIfam" id="TIGR02595">
    <property type="entry name" value="PEP_CTERM"/>
    <property type="match status" value="1"/>
</dbReference>
<dbReference type="EMBL" id="MDHN01000014">
    <property type="protein sequence ID" value="OFC71459.1"/>
    <property type="molecule type" value="Genomic_DNA"/>
</dbReference>
<dbReference type="Pfam" id="PF07589">
    <property type="entry name" value="PEP-CTERM"/>
    <property type="match status" value="1"/>
</dbReference>
<feature type="domain" description="Ice-binding protein C-terminal" evidence="2">
    <location>
        <begin position="174"/>
        <end position="196"/>
    </location>
</feature>
<sequence>MLLFVYVFKTFGKVEMKKIVSLLLCLAGMGSFANAGVITNFNAIYDSGLGQIQYNFDLVSVDGTSPDGVNQLYFNYNPEISPFNPSTSIVSATSVNNLITYNSNDEFAIQFDSLLNATAINFSLTLDNITTSELSSWGDFEIYVNPTFLSGSLTGETSYSYGMSTHSEASLSVSVPEPASIALLGLSLAGIAFSRKKKSA</sequence>
<accession>A0A1E7ZD70</accession>
<comment type="caution">
    <text evidence="3">The sequence shown here is derived from an EMBL/GenBank/DDBJ whole genome shotgun (WGS) entry which is preliminary data.</text>
</comment>
<evidence type="ECO:0000313" key="4">
    <source>
        <dbReference type="Proteomes" id="UP000175691"/>
    </source>
</evidence>
<dbReference type="Proteomes" id="UP000175691">
    <property type="component" value="Unassembled WGS sequence"/>
</dbReference>